<dbReference type="AlphaFoldDB" id="A0A7G5XGP0"/>
<name>A0A7G5XGP0_9BACT</name>
<keyword evidence="4" id="KW-1185">Reference proteome</keyword>
<keyword evidence="2" id="KW-0732">Signal</keyword>
<protein>
    <submittedName>
        <fullName evidence="3">Uncharacterized protein</fullName>
    </submittedName>
</protein>
<evidence type="ECO:0000313" key="4">
    <source>
        <dbReference type="Proteomes" id="UP000515344"/>
    </source>
</evidence>
<feature type="region of interest" description="Disordered" evidence="1">
    <location>
        <begin position="172"/>
        <end position="210"/>
    </location>
</feature>
<dbReference type="Proteomes" id="UP000515344">
    <property type="component" value="Chromosome"/>
</dbReference>
<reference evidence="4" key="1">
    <citation type="submission" date="2020-08" db="EMBL/GenBank/DDBJ databases">
        <title>Lacibacter sp. S13-6-6 genome sequencing.</title>
        <authorList>
            <person name="Jin L."/>
        </authorList>
    </citation>
    <scope>NUCLEOTIDE SEQUENCE [LARGE SCALE GENOMIC DNA]</scope>
    <source>
        <strain evidence="4">S13-6-6</strain>
    </source>
</reference>
<feature type="compositionally biased region" description="Polar residues" evidence="1">
    <location>
        <begin position="321"/>
        <end position="345"/>
    </location>
</feature>
<feature type="compositionally biased region" description="Polar residues" evidence="1">
    <location>
        <begin position="282"/>
        <end position="300"/>
    </location>
</feature>
<feature type="chain" id="PRO_5029021365" evidence="2">
    <location>
        <begin position="18"/>
        <end position="590"/>
    </location>
</feature>
<feature type="compositionally biased region" description="Polar residues" evidence="1">
    <location>
        <begin position="258"/>
        <end position="273"/>
    </location>
</feature>
<feature type="compositionally biased region" description="Low complexity" evidence="1">
    <location>
        <begin position="346"/>
        <end position="355"/>
    </location>
</feature>
<feature type="compositionally biased region" description="Low complexity" evidence="1">
    <location>
        <begin position="428"/>
        <end position="439"/>
    </location>
</feature>
<accession>A0A7G5XGP0</accession>
<organism evidence="3 4">
    <name type="scientific">Lacibacter sediminis</name>
    <dbReference type="NCBI Taxonomy" id="2760713"/>
    <lineage>
        <taxon>Bacteria</taxon>
        <taxon>Pseudomonadati</taxon>
        <taxon>Bacteroidota</taxon>
        <taxon>Chitinophagia</taxon>
        <taxon>Chitinophagales</taxon>
        <taxon>Chitinophagaceae</taxon>
        <taxon>Lacibacter</taxon>
    </lineage>
</organism>
<feature type="signal peptide" evidence="2">
    <location>
        <begin position="1"/>
        <end position="17"/>
    </location>
</feature>
<feature type="compositionally biased region" description="Low complexity" evidence="1">
    <location>
        <begin position="399"/>
        <end position="417"/>
    </location>
</feature>
<evidence type="ECO:0000256" key="2">
    <source>
        <dbReference type="SAM" id="SignalP"/>
    </source>
</evidence>
<dbReference type="KEGG" id="lacs:H4075_00150"/>
<feature type="compositionally biased region" description="Polar residues" evidence="1">
    <location>
        <begin position="440"/>
        <end position="464"/>
    </location>
</feature>
<dbReference type="EMBL" id="CP060007">
    <property type="protein sequence ID" value="QNA44643.1"/>
    <property type="molecule type" value="Genomic_DNA"/>
</dbReference>
<evidence type="ECO:0000313" key="3">
    <source>
        <dbReference type="EMBL" id="QNA44643.1"/>
    </source>
</evidence>
<evidence type="ECO:0000256" key="1">
    <source>
        <dbReference type="SAM" id="MobiDB-lite"/>
    </source>
</evidence>
<proteinExistence type="predicted"/>
<dbReference type="RefSeq" id="WP_182803008.1">
    <property type="nucleotide sequence ID" value="NZ_CP060007.1"/>
</dbReference>
<feature type="compositionally biased region" description="Low complexity" evidence="1">
    <location>
        <begin position="365"/>
        <end position="389"/>
    </location>
</feature>
<gene>
    <name evidence="3" type="ORF">H4075_00150</name>
</gene>
<sequence length="590" mass="64229">MKNYLLLLFFCSLSLLGKSQVVTGVYKGKMVSDSLKYSVDFELTLKEKNGELYGYCQRLFLIDDVLYYNLVKVKARIKDSVLIVEDEKSVSNNFEEKRKGIKTVYMFNIKDIVDTASVLYGDWSTSSWRNLYAMPGKLVVNRERNYLATQLYKRLEEKKLTKEMMFDEPKPVLVSTPTQPQPTDVVVNKPSDNKPTTTPSTQNKPEVKTAKDSIVTTTVAVIKPAETKPKLNDVAVNQTTDKPITNPVINKPVVTPAKDSTNKTNVAANNPQLPATKPTDVAANQTNNKPATTTAIQNQPTVSNNKPVSTNNNNTVAANPIQQQNKPVVSKPTDSTNKTSVAVNNPQQTKPQQTTVAVNQPNNKPPVTTAPQTQPPVTTNPVVTNQQQAKPQQTGPAVTTSKPNTTPATTNPQQNTSAAANKPVEQKPTTPVVVTAPATNQPTQTKISTIGNVNAGNTATQPQAGTGKPPVINNPVIVKRQVEIIEALEVSEDSVVLSLYDNGEIDGDTVSVFLNNELIVSRIGIKASAYKKTIAVPKGEILQLTLFAENLGSIPPNTGLLIVTTTNERYQVNFSSTLNKSSSIVLKRKE</sequence>
<feature type="compositionally biased region" description="Low complexity" evidence="1">
    <location>
        <begin position="301"/>
        <end position="320"/>
    </location>
</feature>
<feature type="region of interest" description="Disordered" evidence="1">
    <location>
        <begin position="247"/>
        <end position="468"/>
    </location>
</feature>
<feature type="compositionally biased region" description="Polar residues" evidence="1">
    <location>
        <begin position="193"/>
        <end position="204"/>
    </location>
</feature>